<feature type="domain" description="HTH lysR-type" evidence="5">
    <location>
        <begin position="2"/>
        <end position="59"/>
    </location>
</feature>
<reference evidence="7" key="1">
    <citation type="journal article" date="2019" name="Int. J. Syst. Evol. Microbiol.">
        <title>The Global Catalogue of Microorganisms (GCM) 10K type strain sequencing project: providing services to taxonomists for standard genome sequencing and annotation.</title>
        <authorList>
            <consortium name="The Broad Institute Genomics Platform"/>
            <consortium name="The Broad Institute Genome Sequencing Center for Infectious Disease"/>
            <person name="Wu L."/>
            <person name="Ma J."/>
        </authorList>
    </citation>
    <scope>NUCLEOTIDE SEQUENCE [LARGE SCALE GENOMIC DNA]</scope>
    <source>
        <strain evidence="7">JCM 30742</strain>
    </source>
</reference>
<dbReference type="PANTHER" id="PTHR30118">
    <property type="entry name" value="HTH-TYPE TRANSCRIPTIONAL REGULATOR LEUO-RELATED"/>
    <property type="match status" value="1"/>
</dbReference>
<evidence type="ECO:0000256" key="3">
    <source>
        <dbReference type="ARBA" id="ARBA00023125"/>
    </source>
</evidence>
<dbReference type="EMBL" id="BAABEO010000036">
    <property type="protein sequence ID" value="GAA3704375.1"/>
    <property type="molecule type" value="Genomic_DNA"/>
</dbReference>
<evidence type="ECO:0000256" key="2">
    <source>
        <dbReference type="ARBA" id="ARBA00023015"/>
    </source>
</evidence>
<evidence type="ECO:0000259" key="5">
    <source>
        <dbReference type="PROSITE" id="PS50931"/>
    </source>
</evidence>
<evidence type="ECO:0000313" key="6">
    <source>
        <dbReference type="EMBL" id="GAA3704375.1"/>
    </source>
</evidence>
<evidence type="ECO:0000313" key="7">
    <source>
        <dbReference type="Proteomes" id="UP001500752"/>
    </source>
</evidence>
<dbReference type="Pfam" id="PF03466">
    <property type="entry name" value="LysR_substrate"/>
    <property type="match status" value="1"/>
</dbReference>
<evidence type="ECO:0000256" key="1">
    <source>
        <dbReference type="ARBA" id="ARBA00009437"/>
    </source>
</evidence>
<dbReference type="InterPro" id="IPR036390">
    <property type="entry name" value="WH_DNA-bd_sf"/>
</dbReference>
<keyword evidence="2" id="KW-0805">Transcription regulation</keyword>
<protein>
    <submittedName>
        <fullName evidence="6">LysR family transcriptional regulator</fullName>
    </submittedName>
</protein>
<dbReference type="InterPro" id="IPR050389">
    <property type="entry name" value="LysR-type_TF"/>
</dbReference>
<dbReference type="SUPFAM" id="SSF46785">
    <property type="entry name" value="Winged helix' DNA-binding domain"/>
    <property type="match status" value="1"/>
</dbReference>
<keyword evidence="4" id="KW-0804">Transcription</keyword>
<dbReference type="InterPro" id="IPR000847">
    <property type="entry name" value="LysR_HTH_N"/>
</dbReference>
<dbReference type="Gene3D" id="3.40.190.10">
    <property type="entry name" value="Periplasmic binding protein-like II"/>
    <property type="match status" value="2"/>
</dbReference>
<accession>A0ABP7DHB3</accession>
<dbReference type="PRINTS" id="PR00039">
    <property type="entry name" value="HTHLYSR"/>
</dbReference>
<keyword evidence="3" id="KW-0238">DNA-binding</keyword>
<dbReference type="Gene3D" id="1.10.10.10">
    <property type="entry name" value="Winged helix-like DNA-binding domain superfamily/Winged helix DNA-binding domain"/>
    <property type="match status" value="1"/>
</dbReference>
<keyword evidence="7" id="KW-1185">Reference proteome</keyword>
<dbReference type="SUPFAM" id="SSF53850">
    <property type="entry name" value="Periplasmic binding protein-like II"/>
    <property type="match status" value="1"/>
</dbReference>
<dbReference type="PROSITE" id="PS50931">
    <property type="entry name" value="HTH_LYSR"/>
    <property type="match status" value="1"/>
</dbReference>
<organism evidence="6 7">
    <name type="scientific">Arthrobacter ginkgonis</name>
    <dbReference type="NCBI Taxonomy" id="1630594"/>
    <lineage>
        <taxon>Bacteria</taxon>
        <taxon>Bacillati</taxon>
        <taxon>Actinomycetota</taxon>
        <taxon>Actinomycetes</taxon>
        <taxon>Micrococcales</taxon>
        <taxon>Micrococcaceae</taxon>
        <taxon>Arthrobacter</taxon>
    </lineage>
</organism>
<name>A0ABP7DHB3_9MICC</name>
<dbReference type="PANTHER" id="PTHR30118:SF15">
    <property type="entry name" value="TRANSCRIPTIONAL REGULATORY PROTEIN"/>
    <property type="match status" value="1"/>
</dbReference>
<dbReference type="RefSeq" id="WP_345154667.1">
    <property type="nucleotide sequence ID" value="NZ_BAABEO010000036.1"/>
</dbReference>
<proteinExistence type="inferred from homology"/>
<dbReference type="Pfam" id="PF00126">
    <property type="entry name" value="HTH_1"/>
    <property type="match status" value="1"/>
</dbReference>
<gene>
    <name evidence="6" type="ORF">GCM10023081_45830</name>
</gene>
<evidence type="ECO:0000256" key="4">
    <source>
        <dbReference type="ARBA" id="ARBA00023163"/>
    </source>
</evidence>
<comment type="similarity">
    <text evidence="1">Belongs to the LysR transcriptional regulatory family.</text>
</comment>
<dbReference type="InterPro" id="IPR005119">
    <property type="entry name" value="LysR_subst-bd"/>
</dbReference>
<comment type="caution">
    <text evidence="6">The sequence shown here is derived from an EMBL/GenBank/DDBJ whole genome shotgun (WGS) entry which is preliminary data.</text>
</comment>
<dbReference type="InterPro" id="IPR036388">
    <property type="entry name" value="WH-like_DNA-bd_sf"/>
</dbReference>
<sequence length="290" mass="31273">MVDLNLIRVFSAVIEEGSVTAAAERLKMSQPSVTQGLNRLRRATGSDLFRREGRGIAPTRAALQLYEEIGRLPLMADAAIDRLSRFDPPTALNTFRIALTDLGQTVFLPALVSGLAETAPHCSLDVVNLDTETASEGLASGHLDLAVSSTLLAGALRTSVIRWDRYCCVSKRDRFGDENPTLEEMTSLPRVVVRGTTGHALMQSLLPPPAAGSVHLSGFAAIPGILAASDLVAFVPEVVTAEWVARWGFEVRPLPREEFAAPVRAHAALDTSSSATAWFVEWAIQTMRSL</sequence>
<dbReference type="Proteomes" id="UP001500752">
    <property type="component" value="Unassembled WGS sequence"/>
</dbReference>